<comment type="caution">
    <text evidence="3">The sequence shown here is derived from an EMBL/GenBank/DDBJ whole genome shotgun (WGS) entry which is preliminary data.</text>
</comment>
<evidence type="ECO:0000313" key="4">
    <source>
        <dbReference type="Proteomes" id="UP001150569"/>
    </source>
</evidence>
<dbReference type="Proteomes" id="UP001150569">
    <property type="component" value="Unassembled WGS sequence"/>
</dbReference>
<organism evidence="3 4">
    <name type="scientific">Tieghemiomyces parasiticus</name>
    <dbReference type="NCBI Taxonomy" id="78921"/>
    <lineage>
        <taxon>Eukaryota</taxon>
        <taxon>Fungi</taxon>
        <taxon>Fungi incertae sedis</taxon>
        <taxon>Zoopagomycota</taxon>
        <taxon>Kickxellomycotina</taxon>
        <taxon>Dimargaritomycetes</taxon>
        <taxon>Dimargaritales</taxon>
        <taxon>Dimargaritaceae</taxon>
        <taxon>Tieghemiomyces</taxon>
    </lineage>
</organism>
<feature type="region of interest" description="Disordered" evidence="1">
    <location>
        <begin position="122"/>
        <end position="151"/>
    </location>
</feature>
<dbReference type="OrthoDB" id="10477857at2759"/>
<name>A0A9W8AGU4_9FUNG</name>
<proteinExistence type="predicted"/>
<protein>
    <submittedName>
        <fullName evidence="3">Uncharacterized protein</fullName>
    </submittedName>
</protein>
<feature type="compositionally biased region" description="Polar residues" evidence="1">
    <location>
        <begin position="127"/>
        <end position="144"/>
    </location>
</feature>
<keyword evidence="2" id="KW-0732">Signal</keyword>
<dbReference type="AlphaFoldDB" id="A0A9W8AGU4"/>
<reference evidence="3" key="1">
    <citation type="submission" date="2022-07" db="EMBL/GenBank/DDBJ databases">
        <title>Phylogenomic reconstructions and comparative analyses of Kickxellomycotina fungi.</title>
        <authorList>
            <person name="Reynolds N.K."/>
            <person name="Stajich J.E."/>
            <person name="Barry K."/>
            <person name="Grigoriev I.V."/>
            <person name="Crous P."/>
            <person name="Smith M.E."/>
        </authorList>
    </citation>
    <scope>NUCLEOTIDE SEQUENCE</scope>
    <source>
        <strain evidence="3">RSA 861</strain>
    </source>
</reference>
<feature type="chain" id="PRO_5040967547" evidence="2">
    <location>
        <begin position="21"/>
        <end position="177"/>
    </location>
</feature>
<keyword evidence="4" id="KW-1185">Reference proteome</keyword>
<feature type="signal peptide" evidence="2">
    <location>
        <begin position="1"/>
        <end position="20"/>
    </location>
</feature>
<evidence type="ECO:0000256" key="2">
    <source>
        <dbReference type="SAM" id="SignalP"/>
    </source>
</evidence>
<evidence type="ECO:0000313" key="3">
    <source>
        <dbReference type="EMBL" id="KAJ1929003.1"/>
    </source>
</evidence>
<evidence type="ECO:0000256" key="1">
    <source>
        <dbReference type="SAM" id="MobiDB-lite"/>
    </source>
</evidence>
<dbReference type="EMBL" id="JANBPT010000051">
    <property type="protein sequence ID" value="KAJ1929003.1"/>
    <property type="molecule type" value="Genomic_DNA"/>
</dbReference>
<sequence>MKSVLSFLTCLFSLAAMVLAGISVTEPSSSIYAVEGEPLYIRWDLKDNYPSLVSIFLQGHNQKFVGDYAVANAISTADRSTKIVVERGTVGDNWVIVMRVAGADPAFGSGTEVARSQPFSIREAGTKPTQSSAASDGSQPTAQSSDDDEHNSAVGGGYVSCATFALVVGGVLTMNYV</sequence>
<gene>
    <name evidence="3" type="ORF">IWQ60_001546</name>
</gene>
<accession>A0A9W8AGU4</accession>